<dbReference type="AlphaFoldDB" id="A0A1Y5PFP4"/>
<gene>
    <name evidence="1" type="ORF">MIPYR_70088</name>
</gene>
<reference evidence="1" key="1">
    <citation type="submission" date="2016-03" db="EMBL/GenBank/DDBJ databases">
        <authorList>
            <person name="Ploux O."/>
        </authorList>
    </citation>
    <scope>NUCLEOTIDE SEQUENCE</scope>
    <source>
        <strain evidence="1">UC1</strain>
    </source>
</reference>
<name>A0A1Y5PFP4_9MICO</name>
<protein>
    <submittedName>
        <fullName evidence="1">Uncharacterized protein</fullName>
    </submittedName>
</protein>
<evidence type="ECO:0000313" key="1">
    <source>
        <dbReference type="EMBL" id="SBS74738.1"/>
    </source>
</evidence>
<dbReference type="EMBL" id="FLQR01000011">
    <property type="protein sequence ID" value="SBS74738.1"/>
    <property type="molecule type" value="Genomic_DNA"/>
</dbReference>
<organism evidence="1">
    <name type="scientific">uncultured Microbacterium sp</name>
    <dbReference type="NCBI Taxonomy" id="191216"/>
    <lineage>
        <taxon>Bacteria</taxon>
        <taxon>Bacillati</taxon>
        <taxon>Actinomycetota</taxon>
        <taxon>Actinomycetes</taxon>
        <taxon>Micrococcales</taxon>
        <taxon>Microbacteriaceae</taxon>
        <taxon>Microbacterium</taxon>
        <taxon>environmental samples</taxon>
    </lineage>
</organism>
<proteinExistence type="predicted"/>
<sequence>MAVRQRGARPRRGCAGPRRPVAAPAHLRRRGIAQPRHRRERLPVRERLRAARRRLTPRIPGLLQIGKGPVKTLRPRRAIRRVASWRLQRTRLRRERRTSTSAAVSPSS</sequence>
<accession>A0A1Y5PFP4</accession>